<evidence type="ECO:0000256" key="4">
    <source>
        <dbReference type="PROSITE-ProRule" id="PRU00433"/>
    </source>
</evidence>
<dbReference type="InterPro" id="IPR051459">
    <property type="entry name" value="Cytochrome_c-type_DH"/>
</dbReference>
<accession>A0ABY8TCS6</accession>
<dbReference type="PANTHER" id="PTHR35008">
    <property type="entry name" value="BLL4482 PROTEIN-RELATED"/>
    <property type="match status" value="1"/>
</dbReference>
<dbReference type="Gene3D" id="1.10.760.10">
    <property type="entry name" value="Cytochrome c-like domain"/>
    <property type="match status" value="1"/>
</dbReference>
<feature type="domain" description="Cytochrome c" evidence="6">
    <location>
        <begin position="33"/>
        <end position="145"/>
    </location>
</feature>
<dbReference type="SUPFAM" id="SSF46626">
    <property type="entry name" value="Cytochrome c"/>
    <property type="match status" value="1"/>
</dbReference>
<keyword evidence="5" id="KW-0732">Signal</keyword>
<dbReference type="InterPro" id="IPR009056">
    <property type="entry name" value="Cyt_c-like_dom"/>
</dbReference>
<proteinExistence type="predicted"/>
<sequence>MRAQALPLGIGFACFATSAFGLLPLGAAAADDPEIARGEYLVTMGGCIDCHTLGYFFGKPDSSRFLGGSDVGFEIPGEGVFVGRNITPDKETGIGSWNREQIVTAIQTGQRPDGRMLAPIMPWHAFAQLTKEDAGAIAAFLQSLKPVSHQVPGPFKPGEKVSTFMFRILPPGETAAAAPK</sequence>
<keyword evidence="8" id="KW-1185">Reference proteome</keyword>
<name>A0ABY8TCS6_9HYPH</name>
<evidence type="ECO:0000256" key="3">
    <source>
        <dbReference type="ARBA" id="ARBA00023004"/>
    </source>
</evidence>
<feature type="chain" id="PRO_5046959497" evidence="5">
    <location>
        <begin position="30"/>
        <end position="180"/>
    </location>
</feature>
<protein>
    <submittedName>
        <fullName evidence="7">Cytochrome c</fullName>
    </submittedName>
</protein>
<keyword evidence="2 4" id="KW-0479">Metal-binding</keyword>
<dbReference type="InterPro" id="IPR036909">
    <property type="entry name" value="Cyt_c-like_dom_sf"/>
</dbReference>
<keyword evidence="1 4" id="KW-0349">Heme</keyword>
<gene>
    <name evidence="7" type="ORF">PZL22_005740</name>
</gene>
<evidence type="ECO:0000256" key="1">
    <source>
        <dbReference type="ARBA" id="ARBA00022617"/>
    </source>
</evidence>
<evidence type="ECO:0000256" key="2">
    <source>
        <dbReference type="ARBA" id="ARBA00022723"/>
    </source>
</evidence>
<reference evidence="7 8" key="1">
    <citation type="submission" date="2023-03" db="EMBL/GenBank/DDBJ databases">
        <authorList>
            <person name="Menendez E."/>
            <person name="Kaur S."/>
            <person name="Flores-Felix J.D."/>
            <person name="diCenzo G.C."/>
            <person name="Peix A."/>
            <person name="Velazquez E."/>
        </authorList>
    </citation>
    <scope>NUCLEOTIDE SEQUENCE [LARGE SCALE GENOMIC DNA]</scope>
    <source>
        <strain evidence="7 8">CCBAU 71714</strain>
        <plasmid evidence="7 8">pSkuCCBAU71714a</plasmid>
    </source>
</reference>
<feature type="signal peptide" evidence="5">
    <location>
        <begin position="1"/>
        <end position="29"/>
    </location>
</feature>
<evidence type="ECO:0000256" key="5">
    <source>
        <dbReference type="SAM" id="SignalP"/>
    </source>
</evidence>
<evidence type="ECO:0000259" key="6">
    <source>
        <dbReference type="PROSITE" id="PS51007"/>
    </source>
</evidence>
<organism evidence="7 8">
    <name type="scientific">Sinorhizobium kummerowiae</name>
    <dbReference type="NCBI Taxonomy" id="158892"/>
    <lineage>
        <taxon>Bacteria</taxon>
        <taxon>Pseudomonadati</taxon>
        <taxon>Pseudomonadota</taxon>
        <taxon>Alphaproteobacteria</taxon>
        <taxon>Hyphomicrobiales</taxon>
        <taxon>Rhizobiaceae</taxon>
        <taxon>Sinorhizobium/Ensifer group</taxon>
        <taxon>Sinorhizobium</taxon>
    </lineage>
</organism>
<evidence type="ECO:0000313" key="8">
    <source>
        <dbReference type="Proteomes" id="UP001233264"/>
    </source>
</evidence>
<evidence type="ECO:0000313" key="7">
    <source>
        <dbReference type="EMBL" id="WHS95622.1"/>
    </source>
</evidence>
<keyword evidence="3 4" id="KW-0408">Iron</keyword>
<dbReference type="PANTHER" id="PTHR35008:SF4">
    <property type="entry name" value="BLL4482 PROTEIN"/>
    <property type="match status" value="1"/>
</dbReference>
<dbReference type="PROSITE" id="PS51007">
    <property type="entry name" value="CYTC"/>
    <property type="match status" value="1"/>
</dbReference>
<geneLocation type="plasmid" evidence="7 8">
    <name>pSkuCCBAU71714a</name>
</geneLocation>
<dbReference type="RefSeq" id="WP_028005041.1">
    <property type="nucleotide sequence ID" value="NZ_CP120366.1"/>
</dbReference>
<dbReference type="EMBL" id="CP120366">
    <property type="protein sequence ID" value="WHS95622.1"/>
    <property type="molecule type" value="Genomic_DNA"/>
</dbReference>
<dbReference type="Proteomes" id="UP001233264">
    <property type="component" value="Plasmid pSkuCCBAU71714a"/>
</dbReference>
<keyword evidence="7" id="KW-0614">Plasmid</keyword>